<name>A0A9R1RSX4_TRITD</name>
<dbReference type="InterPro" id="IPR056594">
    <property type="entry name" value="AT5G49610-like_b-prop"/>
</dbReference>
<dbReference type="Proteomes" id="UP000324705">
    <property type="component" value="Chromosome 2B"/>
</dbReference>
<evidence type="ECO:0000259" key="1">
    <source>
        <dbReference type="Pfam" id="PF23635"/>
    </source>
</evidence>
<keyword evidence="3" id="KW-1185">Reference proteome</keyword>
<protein>
    <recommendedName>
        <fullName evidence="1">F-box protein AT5G49610-like beta-propeller domain-containing protein</fullName>
    </recommendedName>
</protein>
<organism evidence="2 3">
    <name type="scientific">Triticum turgidum subsp. durum</name>
    <name type="common">Durum wheat</name>
    <name type="synonym">Triticum durum</name>
    <dbReference type="NCBI Taxonomy" id="4567"/>
    <lineage>
        <taxon>Eukaryota</taxon>
        <taxon>Viridiplantae</taxon>
        <taxon>Streptophyta</taxon>
        <taxon>Embryophyta</taxon>
        <taxon>Tracheophyta</taxon>
        <taxon>Spermatophyta</taxon>
        <taxon>Magnoliopsida</taxon>
        <taxon>Liliopsida</taxon>
        <taxon>Poales</taxon>
        <taxon>Poaceae</taxon>
        <taxon>BOP clade</taxon>
        <taxon>Pooideae</taxon>
        <taxon>Triticodae</taxon>
        <taxon>Triticeae</taxon>
        <taxon>Triticinae</taxon>
        <taxon>Triticum</taxon>
    </lineage>
</organism>
<evidence type="ECO:0000313" key="2">
    <source>
        <dbReference type="EMBL" id="VAH52578.1"/>
    </source>
</evidence>
<evidence type="ECO:0000313" key="3">
    <source>
        <dbReference type="Proteomes" id="UP000324705"/>
    </source>
</evidence>
<dbReference type="PANTHER" id="PTHR33207">
    <property type="entry name" value="F-BOX DOMAIN CONTAINING PROTEIN-RELATED"/>
    <property type="match status" value="1"/>
</dbReference>
<accession>A0A9R1RSX4</accession>
<dbReference type="AlphaFoldDB" id="A0A9R1RSX4"/>
<dbReference type="EMBL" id="LT934114">
    <property type="protein sequence ID" value="VAH52578.1"/>
    <property type="molecule type" value="Genomic_DNA"/>
</dbReference>
<reference evidence="2 3" key="1">
    <citation type="submission" date="2017-09" db="EMBL/GenBank/DDBJ databases">
        <authorList>
            <consortium name="International Durum Wheat Genome Sequencing Consortium (IDWGSC)"/>
            <person name="Milanesi L."/>
        </authorList>
    </citation>
    <scope>NUCLEOTIDE SEQUENCE [LARGE SCALE GENOMIC DNA]</scope>
    <source>
        <strain evidence="3">cv. Svevo</strain>
    </source>
</reference>
<proteinExistence type="predicted"/>
<sequence>MASQPPAAPPSAPTSITALGDDLVRQIFLRLPALPSLVRAAFACRAFLRAVRSSPAFSRSFRALHAPPLLALFLDPNYEVLPASPCPWRRSDPDLVAADFFNTRVPRHGDARTPGWEISSKSPSGDGYLWLVSWGGSAERSRAAAHNPLTQALDLNIYRPGLRYIDIDLGFYTIPSAYRQGPSRVVCICHHRQWRERVAVFSSDTMEWQILPASTLLGLRESLTAEIGTMTHGLIWWQNWMYDQIVVLDTATFQFSLIDVPKQLETECDESTYKLGETKDEKLCIVDIKDGALLSWFLTSDDDIAVRRWIMYKEFPLNPIVKEFTGFSMEEEGCNARVELVEVIDGFVYLSIFYVKDTQSRELYLSLCLETSEMSELFHDAYRDNVEVHPYVMAWPPSLLPSKDSETEVTGDSVADDGPVGTEETSSILVTALQSLSQTLMDGSDSNKELVVELDDFLLDSTNETAMELAAFLRPTEDDKDSLMSKIITLDAQLMTARDRILRISV</sequence>
<gene>
    <name evidence="2" type="ORF">TRITD_2Bv1G231660</name>
</gene>
<dbReference type="SUPFAM" id="SSF81383">
    <property type="entry name" value="F-box domain"/>
    <property type="match status" value="1"/>
</dbReference>
<dbReference type="Pfam" id="PF23635">
    <property type="entry name" value="Beta-prop_AT5G49610-like"/>
    <property type="match status" value="1"/>
</dbReference>
<dbReference type="InterPro" id="IPR036047">
    <property type="entry name" value="F-box-like_dom_sf"/>
</dbReference>
<dbReference type="Gramene" id="TRITD2Bv1G231660.2">
    <property type="protein sequence ID" value="TRITD2Bv1G231660.2"/>
    <property type="gene ID" value="TRITD2Bv1G231660"/>
</dbReference>
<feature type="domain" description="F-box protein AT5G49610-like beta-propeller" evidence="1">
    <location>
        <begin position="141"/>
        <end position="398"/>
    </location>
</feature>